<dbReference type="PATRIC" id="fig|146537.3.peg.2842"/>
<keyword evidence="2" id="KW-0902">Two-component regulatory system</keyword>
<dbReference type="Pfam" id="PF00486">
    <property type="entry name" value="Trans_reg_C"/>
    <property type="match status" value="1"/>
</dbReference>
<dbReference type="InterPro" id="IPR036388">
    <property type="entry name" value="WH-like_DNA-bd_sf"/>
</dbReference>
<dbReference type="InterPro" id="IPR005158">
    <property type="entry name" value="BTAD"/>
</dbReference>
<evidence type="ECO:0000256" key="1">
    <source>
        <dbReference type="ARBA" id="ARBA00005820"/>
    </source>
</evidence>
<dbReference type="PANTHER" id="PTHR35807">
    <property type="entry name" value="TRANSCRIPTIONAL REGULATOR REDD-RELATED"/>
    <property type="match status" value="1"/>
</dbReference>
<organism evidence="9 10">
    <name type="scientific">Streptomyces azureus</name>
    <dbReference type="NCBI Taxonomy" id="146537"/>
    <lineage>
        <taxon>Bacteria</taxon>
        <taxon>Bacillati</taxon>
        <taxon>Actinomycetota</taxon>
        <taxon>Actinomycetes</taxon>
        <taxon>Kitasatosporales</taxon>
        <taxon>Streptomycetaceae</taxon>
        <taxon>Streptomyces</taxon>
    </lineage>
</organism>
<comment type="similarity">
    <text evidence="1">Belongs to the AfsR/DnrI/RedD regulatory family.</text>
</comment>
<evidence type="ECO:0000256" key="3">
    <source>
        <dbReference type="ARBA" id="ARBA00023015"/>
    </source>
</evidence>
<dbReference type="Proteomes" id="UP000053859">
    <property type="component" value="Unassembled WGS sequence"/>
</dbReference>
<dbReference type="InterPro" id="IPR011990">
    <property type="entry name" value="TPR-like_helical_dom_sf"/>
</dbReference>
<accession>A0A0K8PJ94</accession>
<dbReference type="AlphaFoldDB" id="A0A0K8PJ94"/>
<dbReference type="GO" id="GO:0000160">
    <property type="term" value="P:phosphorelay signal transduction system"/>
    <property type="evidence" value="ECO:0007669"/>
    <property type="project" value="UniProtKB-KW"/>
</dbReference>
<evidence type="ECO:0000256" key="7">
    <source>
        <dbReference type="SAM" id="MobiDB-lite"/>
    </source>
</evidence>
<keyword evidence="4 6" id="KW-0238">DNA-binding</keyword>
<dbReference type="Gene3D" id="1.25.40.10">
    <property type="entry name" value="Tetratricopeptide repeat domain"/>
    <property type="match status" value="1"/>
</dbReference>
<reference evidence="9" key="1">
    <citation type="journal article" date="2015" name="Genome Announc.">
        <title>Draft Genome Sequence of Thiostrepton-Producing Streptomyces azureus ATCC 14921.</title>
        <authorList>
            <person name="Sakihara K."/>
            <person name="Maeda J."/>
            <person name="Tashiro K."/>
            <person name="Fujino Y."/>
            <person name="Kuhara S."/>
            <person name="Ohshima T."/>
            <person name="Ogata S."/>
            <person name="Doi K."/>
        </authorList>
    </citation>
    <scope>NUCLEOTIDE SEQUENCE [LARGE SCALE GENOMIC DNA]</scope>
    <source>
        <strain evidence="9">ATCC14921</strain>
    </source>
</reference>
<evidence type="ECO:0000313" key="10">
    <source>
        <dbReference type="Proteomes" id="UP000053859"/>
    </source>
</evidence>
<evidence type="ECO:0000256" key="5">
    <source>
        <dbReference type="ARBA" id="ARBA00023163"/>
    </source>
</evidence>
<dbReference type="GO" id="GO:0006355">
    <property type="term" value="P:regulation of DNA-templated transcription"/>
    <property type="evidence" value="ECO:0007669"/>
    <property type="project" value="InterPro"/>
</dbReference>
<dbReference type="Pfam" id="PF03704">
    <property type="entry name" value="BTAD"/>
    <property type="match status" value="1"/>
</dbReference>
<feature type="domain" description="OmpR/PhoB-type" evidence="8">
    <location>
        <begin position="10"/>
        <end position="120"/>
    </location>
</feature>
<dbReference type="Gene3D" id="1.10.10.10">
    <property type="entry name" value="Winged helix-like DNA-binding domain superfamily/Winged helix DNA-binding domain"/>
    <property type="match status" value="1"/>
</dbReference>
<evidence type="ECO:0000256" key="6">
    <source>
        <dbReference type="PROSITE-ProRule" id="PRU01091"/>
    </source>
</evidence>
<dbReference type="RefSeq" id="WP_236711678.1">
    <property type="nucleotide sequence ID" value="NZ_DF968245.1"/>
</dbReference>
<dbReference type="InterPro" id="IPR016032">
    <property type="entry name" value="Sig_transdc_resp-reg_C-effctor"/>
</dbReference>
<dbReference type="PROSITE" id="PS51755">
    <property type="entry name" value="OMPR_PHOB"/>
    <property type="match status" value="1"/>
</dbReference>
<dbReference type="SMART" id="SM01043">
    <property type="entry name" value="BTAD"/>
    <property type="match status" value="1"/>
</dbReference>
<proteinExistence type="inferred from homology"/>
<dbReference type="GO" id="GO:0003677">
    <property type="term" value="F:DNA binding"/>
    <property type="evidence" value="ECO:0007669"/>
    <property type="project" value="UniProtKB-UniRule"/>
</dbReference>
<keyword evidence="5" id="KW-0804">Transcription</keyword>
<dbReference type="SMART" id="SM00862">
    <property type="entry name" value="Trans_reg_C"/>
    <property type="match status" value="1"/>
</dbReference>
<keyword evidence="10" id="KW-1185">Reference proteome</keyword>
<sequence length="347" mass="37784">MVDTTVRRGSGLVEVPGEGEMEFRILGPVQIYDDGAEVSVPTGAKQRALLGALVVKAGQVVPAERLVDELWAERPPARAANALQAHVARLRRLLPQPMPGSGEPHHEWLVTRPLGYVLRLGRAPTDAQRFHRLVTEGRALAAADPGRAVDVLREGLALWRGPALEGCGRGTICSTEAALLEESRLVALETLYDACLRAGLAQEITGELEKLTTAHPLRERFYELLMTALYRSGRQAEALGTYERVRRRLVHDLGIEPGPVLRSRMEAILHHGLPGPPPQPAASGSAVRLLPPADGHPGPGTGEAARLPGPLHDEIAWLRHRLERLAREQRDLADRLDRLTARDVAGL</sequence>
<protein>
    <submittedName>
        <fullName evidence="9">Regulatory protein</fullName>
    </submittedName>
</protein>
<dbReference type="SUPFAM" id="SSF46894">
    <property type="entry name" value="C-terminal effector domain of the bipartite response regulators"/>
    <property type="match status" value="1"/>
</dbReference>
<name>A0A0K8PJ94_STRAJ</name>
<evidence type="ECO:0000256" key="2">
    <source>
        <dbReference type="ARBA" id="ARBA00023012"/>
    </source>
</evidence>
<dbReference type="PANTHER" id="PTHR35807:SF1">
    <property type="entry name" value="TRANSCRIPTIONAL REGULATOR REDD"/>
    <property type="match status" value="1"/>
</dbReference>
<evidence type="ECO:0000259" key="8">
    <source>
        <dbReference type="PROSITE" id="PS51755"/>
    </source>
</evidence>
<feature type="DNA-binding region" description="OmpR/PhoB-type" evidence="6">
    <location>
        <begin position="10"/>
        <end position="120"/>
    </location>
</feature>
<dbReference type="EMBL" id="DF968245">
    <property type="protein sequence ID" value="GAP47960.1"/>
    <property type="molecule type" value="Genomic_DNA"/>
</dbReference>
<dbReference type="InterPro" id="IPR001867">
    <property type="entry name" value="OmpR/PhoB-type_DNA-bd"/>
</dbReference>
<keyword evidence="3" id="KW-0805">Transcription regulation</keyword>
<dbReference type="CDD" id="cd15831">
    <property type="entry name" value="BTAD"/>
    <property type="match status" value="1"/>
</dbReference>
<feature type="region of interest" description="Disordered" evidence="7">
    <location>
        <begin position="272"/>
        <end position="308"/>
    </location>
</feature>
<gene>
    <name evidence="9" type="ORF">SAZU_2697</name>
</gene>
<dbReference type="InterPro" id="IPR051677">
    <property type="entry name" value="AfsR-DnrI-RedD_regulator"/>
</dbReference>
<evidence type="ECO:0000256" key="4">
    <source>
        <dbReference type="ARBA" id="ARBA00023125"/>
    </source>
</evidence>
<dbReference type="SUPFAM" id="SSF48452">
    <property type="entry name" value="TPR-like"/>
    <property type="match status" value="1"/>
</dbReference>
<evidence type="ECO:0000313" key="9">
    <source>
        <dbReference type="EMBL" id="GAP47960.1"/>
    </source>
</evidence>